<feature type="transmembrane region" description="Helical" evidence="1">
    <location>
        <begin position="263"/>
        <end position="281"/>
    </location>
</feature>
<dbReference type="Pfam" id="PF10920">
    <property type="entry name" value="DUF2705"/>
    <property type="match status" value="1"/>
</dbReference>
<gene>
    <name evidence="2" type="ORF">APZ18_09325</name>
</gene>
<evidence type="ECO:0000313" key="2">
    <source>
        <dbReference type="EMBL" id="KQC84908.1"/>
    </source>
</evidence>
<keyword evidence="3" id="KW-1185">Reference proteome</keyword>
<evidence type="ECO:0000313" key="3">
    <source>
        <dbReference type="Proteomes" id="UP000050833"/>
    </source>
</evidence>
<keyword evidence="1" id="KW-1133">Transmembrane helix</keyword>
<dbReference type="Proteomes" id="UP000050833">
    <property type="component" value="Unassembled WGS sequence"/>
</dbReference>
<dbReference type="RefSeq" id="WP_055944163.1">
    <property type="nucleotide sequence ID" value="NZ_LLKB01000005.1"/>
</dbReference>
<evidence type="ECO:0000256" key="1">
    <source>
        <dbReference type="SAM" id="Phobius"/>
    </source>
</evidence>
<dbReference type="InterPro" id="IPR024295">
    <property type="entry name" value="DUF2705"/>
</dbReference>
<reference evidence="2 3" key="1">
    <citation type="submission" date="2015-10" db="EMBL/GenBank/DDBJ databases">
        <title>Butyribacter intestini gen. nov., sp. nov., a butyric acid-producing bacterium of the family Lachnospiraceae isolated from the human faeces.</title>
        <authorList>
            <person name="Zou Y."/>
            <person name="Xue W."/>
            <person name="Luo G."/>
            <person name="Lv M."/>
        </authorList>
    </citation>
    <scope>NUCLEOTIDE SEQUENCE [LARGE SCALE GENOMIC DNA]</scope>
    <source>
        <strain evidence="2 3">TF01-11</strain>
    </source>
</reference>
<accession>A0AAW3JPZ4</accession>
<dbReference type="AlphaFoldDB" id="A0AAW3JPZ4"/>
<evidence type="ECO:0008006" key="4">
    <source>
        <dbReference type="Google" id="ProtNLM"/>
    </source>
</evidence>
<proteinExistence type="predicted"/>
<feature type="transmembrane region" description="Helical" evidence="1">
    <location>
        <begin position="136"/>
        <end position="157"/>
    </location>
</feature>
<name>A0AAW3JPZ4_9FIRM</name>
<dbReference type="EMBL" id="LLKB01000005">
    <property type="protein sequence ID" value="KQC84908.1"/>
    <property type="molecule type" value="Genomic_DNA"/>
</dbReference>
<sequence length="286" mass="33460">MLKKEIIGILKDKRTFLIILLVLIIPIIDLSVEYKQMNVAYARKHEKEIIARDLMMKKECEKDGSKYFTNWISHPANASFLARNTQGHASQMLLLWLLPFFVLNMISDRYISEEKRGYVNILLSRGSKKKYYMTKYISSFLIPFCVLAISLLVNFILSQIVFRGGYSFLGIETLFEDKNELWFRLEGKYPNQMYLLYIFVTSILAGMCGMITQSLAFISKRYTITYILGFFIWMWLQTTPYNLTYATQPFIEYGFEDFIKSVMLYVGVGLGISLITFIFKVKQDEL</sequence>
<comment type="caution">
    <text evidence="2">The sequence shown here is derived from an EMBL/GenBank/DDBJ whole genome shotgun (WGS) entry which is preliminary data.</text>
</comment>
<feature type="transmembrane region" description="Helical" evidence="1">
    <location>
        <begin position="224"/>
        <end position="243"/>
    </location>
</feature>
<keyword evidence="1" id="KW-0472">Membrane</keyword>
<feature type="transmembrane region" description="Helical" evidence="1">
    <location>
        <begin position="15"/>
        <end position="32"/>
    </location>
</feature>
<protein>
    <recommendedName>
        <fullName evidence="4">ABC-2 family transporter protein</fullName>
    </recommendedName>
</protein>
<keyword evidence="1" id="KW-0812">Transmembrane</keyword>
<organism evidence="2 3">
    <name type="scientific">Butyribacter intestini</name>
    <dbReference type="NCBI Taxonomy" id="1703332"/>
    <lineage>
        <taxon>Bacteria</taxon>
        <taxon>Bacillati</taxon>
        <taxon>Bacillota</taxon>
        <taxon>Clostridia</taxon>
        <taxon>Lachnospirales</taxon>
        <taxon>Lachnospiraceae</taxon>
        <taxon>Butyribacter</taxon>
    </lineage>
</organism>
<feature type="transmembrane region" description="Helical" evidence="1">
    <location>
        <begin position="194"/>
        <end position="212"/>
    </location>
</feature>